<name>A0A3M8BZA5_9BACL</name>
<sequence>MDINMPNLDGIRALLEIKQFDPDARVIMCSAMAQRKLILHVIKGGASDFMAILGQVYI</sequence>
<accession>A0A3M8BZA5</accession>
<feature type="modified residue" description="4-aspartylphosphate" evidence="1">
    <location>
        <position position="2"/>
    </location>
</feature>
<dbReference type="RefSeq" id="WP_122910701.1">
    <property type="nucleotide sequence ID" value="NZ_CBCSBE010000033.1"/>
</dbReference>
<evidence type="ECO:0000259" key="2">
    <source>
        <dbReference type="PROSITE" id="PS50110"/>
    </source>
</evidence>
<proteinExistence type="predicted"/>
<dbReference type="Gene3D" id="3.20.20.70">
    <property type="entry name" value="Aldolase class I"/>
    <property type="match status" value="1"/>
</dbReference>
<protein>
    <submittedName>
        <fullName evidence="3">Response regulator</fullName>
    </submittedName>
</protein>
<organism evidence="3 4">
    <name type="scientific">Brevibacillus invocatus</name>
    <dbReference type="NCBI Taxonomy" id="173959"/>
    <lineage>
        <taxon>Bacteria</taxon>
        <taxon>Bacillati</taxon>
        <taxon>Bacillota</taxon>
        <taxon>Bacilli</taxon>
        <taxon>Bacillales</taxon>
        <taxon>Paenibacillaceae</taxon>
        <taxon>Brevibacillus</taxon>
    </lineage>
</organism>
<evidence type="ECO:0000313" key="3">
    <source>
        <dbReference type="EMBL" id="RNB68669.1"/>
    </source>
</evidence>
<dbReference type="OrthoDB" id="9790669at2"/>
<dbReference type="AlphaFoldDB" id="A0A3M8BZA5"/>
<evidence type="ECO:0000256" key="1">
    <source>
        <dbReference type="PROSITE-ProRule" id="PRU00169"/>
    </source>
</evidence>
<dbReference type="EMBL" id="RHHR01000042">
    <property type="protein sequence ID" value="RNB68669.1"/>
    <property type="molecule type" value="Genomic_DNA"/>
</dbReference>
<reference evidence="3 4" key="1">
    <citation type="submission" date="2018-10" db="EMBL/GenBank/DDBJ databases">
        <title>Phylogenomics of Brevibacillus.</title>
        <authorList>
            <person name="Dunlap C."/>
        </authorList>
    </citation>
    <scope>NUCLEOTIDE SEQUENCE [LARGE SCALE GENOMIC DNA]</scope>
    <source>
        <strain evidence="3 4">JCM 12215</strain>
    </source>
</reference>
<comment type="caution">
    <text evidence="3">The sequence shown here is derived from an EMBL/GenBank/DDBJ whole genome shotgun (WGS) entry which is preliminary data.</text>
</comment>
<dbReference type="InterPro" id="IPR011006">
    <property type="entry name" value="CheY-like_superfamily"/>
</dbReference>
<dbReference type="InterPro" id="IPR001789">
    <property type="entry name" value="Sig_transdc_resp-reg_receiver"/>
</dbReference>
<gene>
    <name evidence="3" type="ORF">EDM52_19930</name>
</gene>
<evidence type="ECO:0000313" key="4">
    <source>
        <dbReference type="Proteomes" id="UP000282028"/>
    </source>
</evidence>
<dbReference type="PROSITE" id="PS50110">
    <property type="entry name" value="RESPONSE_REGULATORY"/>
    <property type="match status" value="1"/>
</dbReference>
<dbReference type="SUPFAM" id="SSF52172">
    <property type="entry name" value="CheY-like"/>
    <property type="match status" value="1"/>
</dbReference>
<keyword evidence="1" id="KW-0597">Phosphoprotein</keyword>
<dbReference type="GO" id="GO:0000160">
    <property type="term" value="P:phosphorelay signal transduction system"/>
    <property type="evidence" value="ECO:0007669"/>
    <property type="project" value="InterPro"/>
</dbReference>
<dbReference type="Proteomes" id="UP000282028">
    <property type="component" value="Unassembled WGS sequence"/>
</dbReference>
<feature type="domain" description="Response regulatory" evidence="2">
    <location>
        <begin position="1"/>
        <end position="58"/>
    </location>
</feature>
<dbReference type="InterPro" id="IPR013785">
    <property type="entry name" value="Aldolase_TIM"/>
</dbReference>
<dbReference type="Pfam" id="PF00072">
    <property type="entry name" value="Response_reg"/>
    <property type="match status" value="1"/>
</dbReference>
<keyword evidence="4" id="KW-1185">Reference proteome</keyword>